<dbReference type="GO" id="GO:0031177">
    <property type="term" value="F:phosphopantetheine binding"/>
    <property type="evidence" value="ECO:0007669"/>
    <property type="project" value="TreeGrafter"/>
</dbReference>
<dbReference type="InterPro" id="IPR012678">
    <property type="entry name" value="Ribosomal_uL23/eL15/eS24_sf"/>
</dbReference>
<dbReference type="InterPro" id="IPR001451">
    <property type="entry name" value="Hexapep"/>
</dbReference>
<dbReference type="InterPro" id="IPR020845">
    <property type="entry name" value="AMP-binding_CS"/>
</dbReference>
<dbReference type="PROSITE" id="PS00012">
    <property type="entry name" value="PHOSPHOPANTETHEINE"/>
    <property type="match status" value="1"/>
</dbReference>
<dbReference type="InterPro" id="IPR025110">
    <property type="entry name" value="AMP-bd_C"/>
</dbReference>
<feature type="non-terminal residue" evidence="10">
    <location>
        <position position="1"/>
    </location>
</feature>
<dbReference type="HAMAP" id="MF_00545">
    <property type="entry name" value="Ribosomal_eS24"/>
    <property type="match status" value="1"/>
</dbReference>
<dbReference type="GO" id="GO:0005840">
    <property type="term" value="C:ribosome"/>
    <property type="evidence" value="ECO:0007669"/>
    <property type="project" value="UniProtKB-KW"/>
</dbReference>
<dbReference type="Pfam" id="PF14602">
    <property type="entry name" value="Hexapep_2"/>
    <property type="match status" value="1"/>
</dbReference>
<evidence type="ECO:0000256" key="3">
    <source>
        <dbReference type="ARBA" id="ARBA00022553"/>
    </source>
</evidence>
<dbReference type="GO" id="GO:0016874">
    <property type="term" value="F:ligase activity"/>
    <property type="evidence" value="ECO:0007669"/>
    <property type="project" value="UniProtKB-KW"/>
</dbReference>
<feature type="transmembrane region" description="Helical" evidence="8">
    <location>
        <begin position="1187"/>
        <end position="1212"/>
    </location>
</feature>
<dbReference type="SUPFAM" id="SSF54189">
    <property type="entry name" value="Ribosomal proteins S24e, L23 and L15e"/>
    <property type="match status" value="1"/>
</dbReference>
<dbReference type="Gene3D" id="1.10.1200.10">
    <property type="entry name" value="ACP-like"/>
    <property type="match status" value="1"/>
</dbReference>
<reference evidence="10" key="1">
    <citation type="submission" date="2020-05" db="EMBL/GenBank/DDBJ databases">
        <title>Phylogenomic resolution of chytrid fungi.</title>
        <authorList>
            <person name="Stajich J.E."/>
            <person name="Amses K."/>
            <person name="Simmons R."/>
            <person name="Seto K."/>
            <person name="Myers J."/>
            <person name="Bonds A."/>
            <person name="Quandt C.A."/>
            <person name="Barry K."/>
            <person name="Liu P."/>
            <person name="Grigoriev I."/>
            <person name="Longcore J.E."/>
            <person name="James T.Y."/>
        </authorList>
    </citation>
    <scope>NUCLEOTIDE SEQUENCE</scope>
    <source>
        <strain evidence="10">JEL0476</strain>
    </source>
</reference>
<comment type="caution">
    <text evidence="10">The sequence shown here is derived from an EMBL/GenBank/DDBJ whole genome shotgun (WGS) entry which is preliminary data.</text>
</comment>
<dbReference type="InterPro" id="IPR036736">
    <property type="entry name" value="ACP-like_sf"/>
</dbReference>
<dbReference type="Pfam" id="PF01282">
    <property type="entry name" value="Ribosomal_S24e"/>
    <property type="match status" value="1"/>
</dbReference>
<feature type="region of interest" description="Disordered" evidence="7">
    <location>
        <begin position="1713"/>
        <end position="1749"/>
    </location>
</feature>
<dbReference type="PANTHER" id="PTHR45527">
    <property type="entry name" value="NONRIBOSOMAL PEPTIDE SYNTHETASE"/>
    <property type="match status" value="1"/>
</dbReference>
<dbReference type="GO" id="GO:0005737">
    <property type="term" value="C:cytoplasm"/>
    <property type="evidence" value="ECO:0007669"/>
    <property type="project" value="TreeGrafter"/>
</dbReference>
<dbReference type="GO" id="GO:0006412">
    <property type="term" value="P:translation"/>
    <property type="evidence" value="ECO:0007669"/>
    <property type="project" value="InterPro"/>
</dbReference>
<dbReference type="Pfam" id="PF00550">
    <property type="entry name" value="PP-binding"/>
    <property type="match status" value="1"/>
</dbReference>
<keyword evidence="2" id="KW-0596">Phosphopantetheine</keyword>
<evidence type="ECO:0000313" key="10">
    <source>
        <dbReference type="EMBL" id="KAJ3220662.1"/>
    </source>
</evidence>
<feature type="transmembrane region" description="Helical" evidence="8">
    <location>
        <begin position="1145"/>
        <end position="1167"/>
    </location>
</feature>
<evidence type="ECO:0000313" key="11">
    <source>
        <dbReference type="Proteomes" id="UP001211065"/>
    </source>
</evidence>
<dbReference type="InterPro" id="IPR042099">
    <property type="entry name" value="ANL_N_sf"/>
</dbReference>
<feature type="transmembrane region" description="Helical" evidence="8">
    <location>
        <begin position="1403"/>
        <end position="1426"/>
    </location>
</feature>
<comment type="similarity">
    <text evidence="1">Belongs to the eukaryotic ribosomal protein eS24 family.</text>
</comment>
<dbReference type="PANTHER" id="PTHR45527:SF1">
    <property type="entry name" value="FATTY ACID SYNTHASE"/>
    <property type="match status" value="1"/>
</dbReference>
<accession>A0AAD5XYE6</accession>
<dbReference type="Gene3D" id="3.30.300.30">
    <property type="match status" value="1"/>
</dbReference>
<proteinExistence type="inferred from homology"/>
<evidence type="ECO:0000256" key="8">
    <source>
        <dbReference type="SAM" id="Phobius"/>
    </source>
</evidence>
<dbReference type="InterPro" id="IPR053709">
    <property type="entry name" value="eRP_eS24_sf"/>
</dbReference>
<dbReference type="Pfam" id="PF00501">
    <property type="entry name" value="AMP-binding"/>
    <property type="match status" value="1"/>
</dbReference>
<keyword evidence="8" id="KW-0812">Transmembrane</keyword>
<keyword evidence="11" id="KW-1185">Reference proteome</keyword>
<feature type="transmembrane region" description="Helical" evidence="8">
    <location>
        <begin position="1441"/>
        <end position="1465"/>
    </location>
</feature>
<dbReference type="InterPro" id="IPR012728">
    <property type="entry name" value="Pls/PosA_C"/>
</dbReference>
<keyword evidence="8" id="KW-0472">Membrane</keyword>
<dbReference type="InterPro" id="IPR011004">
    <property type="entry name" value="Trimer_LpxA-like_sf"/>
</dbReference>
<organism evidence="10 11">
    <name type="scientific">Clydaea vesicula</name>
    <dbReference type="NCBI Taxonomy" id="447962"/>
    <lineage>
        <taxon>Eukaryota</taxon>
        <taxon>Fungi</taxon>
        <taxon>Fungi incertae sedis</taxon>
        <taxon>Chytridiomycota</taxon>
        <taxon>Chytridiomycota incertae sedis</taxon>
        <taxon>Chytridiomycetes</taxon>
        <taxon>Lobulomycetales</taxon>
        <taxon>Lobulomycetaceae</taxon>
        <taxon>Clydaea</taxon>
    </lineage>
</organism>
<dbReference type="InterPro" id="IPR010071">
    <property type="entry name" value="AA_adenyl_dom"/>
</dbReference>
<dbReference type="InterPro" id="IPR018098">
    <property type="entry name" value="Ribosomal_eS24_CS"/>
</dbReference>
<evidence type="ECO:0000256" key="7">
    <source>
        <dbReference type="SAM" id="MobiDB-lite"/>
    </source>
</evidence>
<feature type="transmembrane region" description="Helical" evidence="8">
    <location>
        <begin position="949"/>
        <end position="973"/>
    </location>
</feature>
<dbReference type="EMBL" id="JADGJW010000282">
    <property type="protein sequence ID" value="KAJ3220662.1"/>
    <property type="molecule type" value="Genomic_DNA"/>
</dbReference>
<protein>
    <submittedName>
        <fullName evidence="10">Nonribosomal peptide synthetase 4</fullName>
    </submittedName>
</protein>
<dbReference type="NCBIfam" id="TIGR02353">
    <property type="entry name" value="NRPS_term_dom"/>
    <property type="match status" value="1"/>
</dbReference>
<evidence type="ECO:0000256" key="6">
    <source>
        <dbReference type="ARBA" id="ARBA00023274"/>
    </source>
</evidence>
<dbReference type="Gene3D" id="2.160.10.10">
    <property type="entry name" value="Hexapeptide repeat proteins"/>
    <property type="match status" value="2"/>
</dbReference>
<keyword evidence="5" id="KW-0689">Ribosomal protein</keyword>
<dbReference type="InterPro" id="IPR045851">
    <property type="entry name" value="AMP-bd_C_sf"/>
</dbReference>
<evidence type="ECO:0000256" key="4">
    <source>
        <dbReference type="ARBA" id="ARBA00022598"/>
    </source>
</evidence>
<dbReference type="InterPro" id="IPR009081">
    <property type="entry name" value="PP-bd_ACP"/>
</dbReference>
<keyword evidence="3" id="KW-0597">Phosphoprotein</keyword>
<dbReference type="SUPFAM" id="SSF56801">
    <property type="entry name" value="Acetyl-CoA synthetase-like"/>
    <property type="match status" value="1"/>
</dbReference>
<gene>
    <name evidence="10" type="primary">NRPS4_2</name>
    <name evidence="10" type="ORF">HK099_004111</name>
</gene>
<keyword evidence="4" id="KW-0436">Ligase</keyword>
<dbReference type="GO" id="GO:0044550">
    <property type="term" value="P:secondary metabolite biosynthetic process"/>
    <property type="evidence" value="ECO:0007669"/>
    <property type="project" value="TreeGrafter"/>
</dbReference>
<dbReference type="GO" id="GO:1990904">
    <property type="term" value="C:ribonucleoprotein complex"/>
    <property type="evidence" value="ECO:0007669"/>
    <property type="project" value="UniProtKB-KW"/>
</dbReference>
<sequence>NDDESLSVVIDHHFDVGQNHLTSKASLKSKTRSVYSRSSTLRSTKTSLARLKKDVQLLGALVSLPYSIAAFVLLLRRSLPDIPNFKLDIWIISHGKEVYGGKIVVPVLENSLFIELLSVINNQLNDVQLHDVNIYYSTLFLEWNEESDNKVNRYPLSLPNIDKNFLRFELSGFHENAKWKDVQIYSRKGAFANQTSESPLPAVKSHFYQICSQFEDAYPTIIDLLEVRDIEVLSREERELLHFEFSNLSSFDKVDLIDGKQPYLATIFAAVARRFPNRPALVIGDDVLTYAQLLKVSQTVAAILINDFGVRPNTTVALMLSRERATAFYSMLGVLFAGAAYVPIDDLKCPVDRAAFILEDAECKVAIVENQFKKELIGGKTAILSSDDMLDAICTTKRIFKEEMVKRSPGDAAYIIYTSGTTGKPKGVLVMQYNIANLILVENRMFGLNQYDRVYQNFSHSFDFSLEEIWMAYAAGAALVAPTQEMLIAGPDLPDLLEAAKITVLNLVPTHLSILARDVEGLVMICLGGEAAQENVIQRFRRPGRRIWNTYGPTEVTCSATYLEVSQPVEKMTIGKGIQNYSTYIVDPTSGVLLPNGGMGELILGGHGVASGYVGRPELTAEKFYPNPYPQAMPHWNNIARYPTNAVLYKTGDLVKFTPTGELEYFGRIDCQVKLRGFRVELGEIETVLCDCDNINTAIVHVWTDEDNGQTIQTLCAYVVLDDPSIVFSENEVKEKIAEKLATYMIPSIFVILSANEVPRLPSGKVNRKMLIKPEISLEENDEDFDGDIEEIQTDNKIQADIYLIWKKVFSSAVSVGLDSNFFKDLGGHSLLAARTISTMRENPALAKVGVKDLYKYPTIRSLAHFINPDNDNTVKVVIEDSDGMIKRFNNLPHRTPEQSYWICSLFQFLSFYPILLVASFPLLGGTLVPLELLDDVLPYFPETWPWEVAFFLLALVGYTGARIVQVLFCVLIKHIVMFGRYRTGIFPIYGSYYFRWWFVSNLMGTVKLADFHGTPLLNLFYKFFGCTIGKHVHIHSSTLDCMDLLTIEDGASICEGAIILGYEMKSGWIRFAKTHIGKNVTVGTHSVVSPGTILEDDSTLGDFSHAPIGSRIPQGETWSGSPATKVMDSRAELSEIYKVSGFKYFCYCVALFFGWIVMYIYNLLLIGPFFVTGYILIKFNPFALGWLWPIIIAFPASTFGVILFCFMGVLLKICTVGKMKPVHVPLISFYYIKKWMFDSMFNGALVGMHTLFATLYLPPWLRMMGAKIAPYTELSFFSPMNCEMMELDEGCFVADGVVTCAPKMSRGMMTTGGLKVGYKSFVGNQSVVPPNTVIESGCLLGVDSVPPYIKGEYKIKDGQTWIGNPPVEIPARDVNTEFEGSATYHPSNLQISGRLLLITQEYFRIVVPIVITNLIAFGEFLFLVIEEDENFPLNWWLKTLAFPILVGFYFLLEALIIISMKWILMGKYTNSRAPLYSSWVRRTELCTGIQEQVAGATFMPLMKGTFLASLFFRLMGAKVGKKVYWDSFDVTEHDLVEIDDEAIIGPNVTLQTHLFEDRVMKCGPVKIGARTNIGTRVTILYDTSIGEDTDIGPLSLVMKGEQISANSNWAGLPADSVTIRTRKFITNPLLQRKQFVVDILHPGRPNVSKKDLRDKLAKLYKTDAENIFAFGFRTQFGGGKSTGFALIYDSLDAAKKFEPKYRLQRHGLVPEAIKISSKQRKERKNRGKKFRGTKKAKAAKDAKKKGGN</sequence>
<dbReference type="InterPro" id="IPR001976">
    <property type="entry name" value="Ribosomal_eS24"/>
</dbReference>
<dbReference type="SUPFAM" id="SSF47336">
    <property type="entry name" value="ACP-like"/>
    <property type="match status" value="1"/>
</dbReference>
<keyword evidence="6" id="KW-0687">Ribonucleoprotein</keyword>
<dbReference type="PROSITE" id="PS50075">
    <property type="entry name" value="CARRIER"/>
    <property type="match status" value="1"/>
</dbReference>
<dbReference type="InterPro" id="IPR006162">
    <property type="entry name" value="Ppantetheine_attach_site"/>
</dbReference>
<evidence type="ECO:0000256" key="5">
    <source>
        <dbReference type="ARBA" id="ARBA00022980"/>
    </source>
</evidence>
<evidence type="ECO:0000259" key="9">
    <source>
        <dbReference type="PROSITE" id="PS50075"/>
    </source>
</evidence>
<feature type="transmembrane region" description="Helical" evidence="8">
    <location>
        <begin position="327"/>
        <end position="344"/>
    </location>
</feature>
<dbReference type="PROSITE" id="PS00455">
    <property type="entry name" value="AMP_BINDING"/>
    <property type="match status" value="1"/>
</dbReference>
<dbReference type="PROSITE" id="PS00529">
    <property type="entry name" value="RIBOSOMAL_S24E"/>
    <property type="match status" value="1"/>
</dbReference>
<dbReference type="Gene3D" id="3.30.70.3370">
    <property type="match status" value="1"/>
</dbReference>
<keyword evidence="8" id="KW-1133">Transmembrane helix</keyword>
<dbReference type="Gene3D" id="3.40.50.12780">
    <property type="entry name" value="N-terminal domain of ligase-like"/>
    <property type="match status" value="1"/>
</dbReference>
<feature type="transmembrane region" description="Helical" evidence="8">
    <location>
        <begin position="901"/>
        <end position="929"/>
    </location>
</feature>
<dbReference type="FunFam" id="3.30.70.3370:FF:000001">
    <property type="entry name" value="40S ribosomal protein S24"/>
    <property type="match status" value="1"/>
</dbReference>
<feature type="compositionally biased region" description="Basic residues" evidence="7">
    <location>
        <begin position="1718"/>
        <end position="1749"/>
    </location>
</feature>
<evidence type="ECO:0000256" key="2">
    <source>
        <dbReference type="ARBA" id="ARBA00022450"/>
    </source>
</evidence>
<dbReference type="CDD" id="cd05930">
    <property type="entry name" value="A_NRPS"/>
    <property type="match status" value="1"/>
</dbReference>
<dbReference type="Proteomes" id="UP001211065">
    <property type="component" value="Unassembled WGS sequence"/>
</dbReference>
<dbReference type="GO" id="GO:0003735">
    <property type="term" value="F:structural constituent of ribosome"/>
    <property type="evidence" value="ECO:0007669"/>
    <property type="project" value="InterPro"/>
</dbReference>
<dbReference type="NCBIfam" id="TIGR01733">
    <property type="entry name" value="AA-adenyl-dom"/>
    <property type="match status" value="1"/>
</dbReference>
<dbReference type="GO" id="GO:0043041">
    <property type="term" value="P:amino acid activation for nonribosomal peptide biosynthetic process"/>
    <property type="evidence" value="ECO:0007669"/>
    <property type="project" value="TreeGrafter"/>
</dbReference>
<feature type="domain" description="Carrier" evidence="9">
    <location>
        <begin position="793"/>
        <end position="871"/>
    </location>
</feature>
<name>A0AAD5XYE6_9FUNG</name>
<dbReference type="Pfam" id="PF13193">
    <property type="entry name" value="AMP-binding_C"/>
    <property type="match status" value="1"/>
</dbReference>
<dbReference type="SUPFAM" id="SSF51161">
    <property type="entry name" value="Trimeric LpxA-like enzymes"/>
    <property type="match status" value="3"/>
</dbReference>
<evidence type="ECO:0000256" key="1">
    <source>
        <dbReference type="ARBA" id="ARBA00009680"/>
    </source>
</evidence>
<dbReference type="InterPro" id="IPR000873">
    <property type="entry name" value="AMP-dep_synth/lig_dom"/>
</dbReference>